<accession>A0A1S3I205</accession>
<dbReference type="InterPro" id="IPR005123">
    <property type="entry name" value="Oxoglu/Fe-dep_dioxygenase_dom"/>
</dbReference>
<comment type="similarity">
    <text evidence="1 5">Belongs to the iron/ascorbate-dependent oxidoreductase family.</text>
</comment>
<gene>
    <name evidence="8 9" type="primary">LOC106159611</name>
</gene>
<keyword evidence="3 5" id="KW-0560">Oxidoreductase</keyword>
<proteinExistence type="inferred from homology"/>
<keyword evidence="7" id="KW-1185">Reference proteome</keyword>
<evidence type="ECO:0000313" key="9">
    <source>
        <dbReference type="RefSeq" id="XP_013391380.1"/>
    </source>
</evidence>
<feature type="domain" description="Fe2OG dioxygenase" evidence="6">
    <location>
        <begin position="170"/>
        <end position="279"/>
    </location>
</feature>
<dbReference type="SUPFAM" id="SSF51197">
    <property type="entry name" value="Clavaminate synthase-like"/>
    <property type="match status" value="1"/>
</dbReference>
<dbReference type="RefSeq" id="XP_013391380.1">
    <property type="nucleotide sequence ID" value="XM_013535926.1"/>
</dbReference>
<dbReference type="PANTHER" id="PTHR10209:SF881">
    <property type="entry name" value="FI07970P-RELATED"/>
    <property type="match status" value="1"/>
</dbReference>
<evidence type="ECO:0000313" key="7">
    <source>
        <dbReference type="Proteomes" id="UP000085678"/>
    </source>
</evidence>
<protein>
    <submittedName>
        <fullName evidence="9">UPF0676 protein C1494.01 isoform X1</fullName>
    </submittedName>
    <submittedName>
        <fullName evidence="8">UPF0676 protein C1494.01 isoform X2</fullName>
    </submittedName>
</protein>
<dbReference type="PROSITE" id="PS51471">
    <property type="entry name" value="FE2OG_OXY"/>
    <property type="match status" value="1"/>
</dbReference>
<keyword evidence="2 5" id="KW-0479">Metal-binding</keyword>
<dbReference type="Gene3D" id="2.60.120.330">
    <property type="entry name" value="B-lactam Antibiotic, Isopenicillin N Synthase, Chain"/>
    <property type="match status" value="1"/>
</dbReference>
<sequence length="311" mass="34854">MAAEIPVIDFSRYSLAVDADKVPDSVLLELGQEVYQALATAPFLLLKNCGIEERLVRESFTCSRQFFELPAEVKQKYRRPDDPHDDNYNGWVGQGVESVNPEGPVDLKESFSYALWMEQKWPHEVVSFKPTLLNLNRQAMSLGKRILQGLALAMGLDRHFFDGPHKGAGTRNSMTATRCNYYPEITDETVILPNQMRIGEHADYVTLTLLFQDDQGGLEVKTKDGTWCPVLPVPGTVGVFVDLLLQRWTADKLKATVHRVIMPGGKCPARQSIIQLIAPDDDVEVKCVDGSDTYEPVNARSFVTGIFDKTY</sequence>
<dbReference type="KEGG" id="lak:106159611"/>
<evidence type="ECO:0000256" key="2">
    <source>
        <dbReference type="ARBA" id="ARBA00022723"/>
    </source>
</evidence>
<reference evidence="8 9" key="1">
    <citation type="submission" date="2025-04" db="UniProtKB">
        <authorList>
            <consortium name="RefSeq"/>
        </authorList>
    </citation>
    <scope>IDENTIFICATION</scope>
    <source>
        <tissue evidence="8 9">Gonads</tissue>
    </source>
</reference>
<dbReference type="Pfam" id="PF14226">
    <property type="entry name" value="DIOX_N"/>
    <property type="match status" value="1"/>
</dbReference>
<dbReference type="PANTHER" id="PTHR10209">
    <property type="entry name" value="OXIDOREDUCTASE, 2OG-FE II OXYGENASE FAMILY PROTEIN"/>
    <property type="match status" value="1"/>
</dbReference>
<organism evidence="7 8">
    <name type="scientific">Lingula anatina</name>
    <name type="common">Brachiopod</name>
    <name type="synonym">Lingula unguis</name>
    <dbReference type="NCBI Taxonomy" id="7574"/>
    <lineage>
        <taxon>Eukaryota</taxon>
        <taxon>Metazoa</taxon>
        <taxon>Spiralia</taxon>
        <taxon>Lophotrochozoa</taxon>
        <taxon>Brachiopoda</taxon>
        <taxon>Linguliformea</taxon>
        <taxon>Lingulata</taxon>
        <taxon>Lingulida</taxon>
        <taxon>Linguloidea</taxon>
        <taxon>Lingulidae</taxon>
        <taxon>Lingula</taxon>
    </lineage>
</organism>
<dbReference type="GO" id="GO:0016491">
    <property type="term" value="F:oxidoreductase activity"/>
    <property type="evidence" value="ECO:0007669"/>
    <property type="project" value="UniProtKB-KW"/>
</dbReference>
<name>A0A1S3I205_LINAN</name>
<dbReference type="InterPro" id="IPR044861">
    <property type="entry name" value="IPNS-like_FE2OG_OXY"/>
</dbReference>
<dbReference type="InterPro" id="IPR027443">
    <property type="entry name" value="IPNS-like_sf"/>
</dbReference>
<dbReference type="GeneID" id="106159611"/>
<keyword evidence="4 5" id="KW-0408">Iron</keyword>
<dbReference type="OrthoDB" id="288590at2759"/>
<evidence type="ECO:0000256" key="1">
    <source>
        <dbReference type="ARBA" id="ARBA00008056"/>
    </source>
</evidence>
<dbReference type="GO" id="GO:0046872">
    <property type="term" value="F:metal ion binding"/>
    <property type="evidence" value="ECO:0007669"/>
    <property type="project" value="UniProtKB-KW"/>
</dbReference>
<dbReference type="Pfam" id="PF03171">
    <property type="entry name" value="2OG-FeII_Oxy"/>
    <property type="match status" value="1"/>
</dbReference>
<dbReference type="InterPro" id="IPR026992">
    <property type="entry name" value="DIOX_N"/>
</dbReference>
<dbReference type="Proteomes" id="UP000085678">
    <property type="component" value="Unplaced"/>
</dbReference>
<dbReference type="FunFam" id="2.60.120.330:FF:000038">
    <property type="entry name" value="Si:dkey-10o6.2"/>
    <property type="match status" value="1"/>
</dbReference>
<dbReference type="AlphaFoldDB" id="A0A1S3I205"/>
<evidence type="ECO:0000256" key="5">
    <source>
        <dbReference type="RuleBase" id="RU003682"/>
    </source>
</evidence>
<dbReference type="RefSeq" id="XP_013391379.1">
    <property type="nucleotide sequence ID" value="XM_013535925.1"/>
</dbReference>
<evidence type="ECO:0000256" key="3">
    <source>
        <dbReference type="ARBA" id="ARBA00023002"/>
    </source>
</evidence>
<evidence type="ECO:0000313" key="8">
    <source>
        <dbReference type="RefSeq" id="XP_013391379.1"/>
    </source>
</evidence>
<evidence type="ECO:0000256" key="4">
    <source>
        <dbReference type="ARBA" id="ARBA00023004"/>
    </source>
</evidence>
<evidence type="ECO:0000259" key="6">
    <source>
        <dbReference type="PROSITE" id="PS51471"/>
    </source>
</evidence>